<protein>
    <recommendedName>
        <fullName evidence="4">Eukaryotic translation initiation factor 3 30 kDa subunit</fullName>
    </recommendedName>
</protein>
<name>A0A1Z5JPF2_FISSO</name>
<proteinExistence type="predicted"/>
<dbReference type="EMBL" id="BDSP01000097">
    <property type="protein sequence ID" value="GAX15897.1"/>
    <property type="molecule type" value="Genomic_DNA"/>
</dbReference>
<reference evidence="2 3" key="1">
    <citation type="journal article" date="2015" name="Plant Cell">
        <title>Oil accumulation by the oleaginous diatom Fistulifera solaris as revealed by the genome and transcriptome.</title>
        <authorList>
            <person name="Tanaka T."/>
            <person name="Maeda Y."/>
            <person name="Veluchamy A."/>
            <person name="Tanaka M."/>
            <person name="Abida H."/>
            <person name="Marechal E."/>
            <person name="Bowler C."/>
            <person name="Muto M."/>
            <person name="Sunaga Y."/>
            <person name="Tanaka M."/>
            <person name="Yoshino T."/>
            <person name="Taniguchi T."/>
            <person name="Fukuda Y."/>
            <person name="Nemoto M."/>
            <person name="Matsumoto M."/>
            <person name="Wong P.S."/>
            <person name="Aburatani S."/>
            <person name="Fujibuchi W."/>
        </authorList>
    </citation>
    <scope>NUCLEOTIDE SEQUENCE [LARGE SCALE GENOMIC DNA]</scope>
    <source>
        <strain evidence="2 3">JPCC DA0580</strain>
    </source>
</reference>
<organism evidence="2 3">
    <name type="scientific">Fistulifera solaris</name>
    <name type="common">Oleaginous diatom</name>
    <dbReference type="NCBI Taxonomy" id="1519565"/>
    <lineage>
        <taxon>Eukaryota</taxon>
        <taxon>Sar</taxon>
        <taxon>Stramenopiles</taxon>
        <taxon>Ochrophyta</taxon>
        <taxon>Bacillariophyta</taxon>
        <taxon>Bacillariophyceae</taxon>
        <taxon>Bacillariophycidae</taxon>
        <taxon>Naviculales</taxon>
        <taxon>Naviculaceae</taxon>
        <taxon>Fistulifera</taxon>
    </lineage>
</organism>
<evidence type="ECO:0000313" key="2">
    <source>
        <dbReference type="EMBL" id="GAX15897.1"/>
    </source>
</evidence>
<dbReference type="Proteomes" id="UP000198406">
    <property type="component" value="Unassembled WGS sequence"/>
</dbReference>
<accession>A0A1Z5JPF2</accession>
<dbReference type="InterPro" id="IPR013906">
    <property type="entry name" value="eIF3j"/>
</dbReference>
<keyword evidence="3" id="KW-1185">Reference proteome</keyword>
<dbReference type="AlphaFoldDB" id="A0A1Z5JPF2"/>
<dbReference type="Pfam" id="PF08597">
    <property type="entry name" value="eIF3_subunit"/>
    <property type="match status" value="1"/>
</dbReference>
<dbReference type="GO" id="GO:0005852">
    <property type="term" value="C:eukaryotic translation initiation factor 3 complex"/>
    <property type="evidence" value="ECO:0007669"/>
    <property type="project" value="InterPro"/>
</dbReference>
<keyword evidence="1" id="KW-0175">Coiled coil</keyword>
<evidence type="ECO:0000313" key="3">
    <source>
        <dbReference type="Proteomes" id="UP000198406"/>
    </source>
</evidence>
<dbReference type="InParanoid" id="A0A1Z5JPF2"/>
<feature type="coiled-coil region" evidence="1">
    <location>
        <begin position="63"/>
        <end position="94"/>
    </location>
</feature>
<comment type="caution">
    <text evidence="2">The sequence shown here is derived from an EMBL/GenBank/DDBJ whole genome shotgun (WGS) entry which is preliminary data.</text>
</comment>
<sequence>MGDNWDDSDDDWDKSDDDELAAKLSKLQTNVPTFEDEEDLALKEKAEQDRLQTMELKTRGKALAEKKQKELDAKEELELARRAMELEAEAEAKMTPDERRQLERQRIEAADNELTDDLFGADNTKNKATGAAAAGDVVVLKDLKDHLKHARKVAEAMKKHGNVHFASAFFKECVTSSKDVLDDDAVTELIKTLNVIKNEKVQAAKRKVKGQAQKSKKVDKVAEAKARQKMIETFGDNDKFDQYDEFGERYEDDFF</sequence>
<dbReference type="OrthoDB" id="200069at2759"/>
<gene>
    <name evidence="2" type="ORF">FisN_2Lh367</name>
</gene>
<evidence type="ECO:0000256" key="1">
    <source>
        <dbReference type="SAM" id="Coils"/>
    </source>
</evidence>
<evidence type="ECO:0008006" key="4">
    <source>
        <dbReference type="Google" id="ProtNLM"/>
    </source>
</evidence>
<dbReference type="GO" id="GO:0003743">
    <property type="term" value="F:translation initiation factor activity"/>
    <property type="evidence" value="ECO:0007669"/>
    <property type="project" value="InterPro"/>
</dbReference>